<dbReference type="InterPro" id="IPR051550">
    <property type="entry name" value="SCF-Subunits/Alg-Epimerases"/>
</dbReference>
<dbReference type="SMART" id="SM00710">
    <property type="entry name" value="PbH1"/>
    <property type="match status" value="6"/>
</dbReference>
<dbReference type="Pfam" id="PF05048">
    <property type="entry name" value="NosD"/>
    <property type="match status" value="1"/>
</dbReference>
<keyword evidence="3" id="KW-0833">Ubl conjugation pathway</keyword>
<dbReference type="InterPro" id="IPR007742">
    <property type="entry name" value="NosD_dom"/>
</dbReference>
<reference evidence="6 7" key="1">
    <citation type="submission" date="2019-03" db="EMBL/GenBank/DDBJ databases">
        <title>Genomic Encyclopedia of Archaeal and Bacterial Type Strains, Phase II (KMG-II): from individual species to whole genera.</title>
        <authorList>
            <person name="Goeker M."/>
        </authorList>
    </citation>
    <scope>NUCLEOTIDE SEQUENCE [LARGE SCALE GENOMIC DNA]</scope>
    <source>
        <strain evidence="6 7">DSM 24425</strain>
    </source>
</reference>
<dbReference type="SUPFAM" id="SSF51126">
    <property type="entry name" value="Pectin lyase-like"/>
    <property type="match status" value="1"/>
</dbReference>
<dbReference type="InterPro" id="IPR011050">
    <property type="entry name" value="Pectin_lyase_fold/virulence"/>
</dbReference>
<dbReference type="Gene3D" id="2.160.20.10">
    <property type="entry name" value="Single-stranded right-handed beta-helix, Pectin lyase-like"/>
    <property type="match status" value="1"/>
</dbReference>
<proteinExistence type="predicted"/>
<keyword evidence="7" id="KW-1185">Reference proteome</keyword>
<gene>
    <name evidence="6" type="ORF">CLV27_0138</name>
</gene>
<evidence type="ECO:0000256" key="4">
    <source>
        <dbReference type="SAM" id="SignalP"/>
    </source>
</evidence>
<comment type="pathway">
    <text evidence="1">Protein modification; protein ubiquitination.</text>
</comment>
<organism evidence="6 7">
    <name type="scientific">Phorcysia thermohydrogeniphila</name>
    <dbReference type="NCBI Taxonomy" id="936138"/>
    <lineage>
        <taxon>Bacteria</taxon>
        <taxon>Pseudomonadati</taxon>
        <taxon>Aquificota</taxon>
        <taxon>Aquificia</taxon>
        <taxon>Desulfurobacteriales</taxon>
        <taxon>Desulfurobacteriaceae</taxon>
        <taxon>Phorcysia</taxon>
    </lineage>
</organism>
<dbReference type="PANTHER" id="PTHR22990:SF15">
    <property type="entry name" value="F-BOX ONLY PROTEIN 10"/>
    <property type="match status" value="1"/>
</dbReference>
<accession>A0A4R1GDE6</accession>
<feature type="chain" id="PRO_5020626654" evidence="4">
    <location>
        <begin position="24"/>
        <end position="843"/>
    </location>
</feature>
<comment type="caution">
    <text evidence="6">The sequence shown here is derived from an EMBL/GenBank/DDBJ whole genome shotgun (WGS) entry which is preliminary data.</text>
</comment>
<sequence>MKTARLLTLSLLFFFLAFSHVWASLMDADISPELLEKFYKKKLIVPKIENPETVVPERLKVEETVPTLEELLKKYSPEKLIESVNLKGNGEKVLYVLPVEKLFFLPFEEYYLKWHKKGVKIIVLSKGKFSLEELYRKVEDPSLISKEGKNVYTLRAPLFIGNNATLVVKDSTLRLAFEPGAPIMCSGELYILNSTVLTWDTKNNRYLPIGKIDRKSYYLYGAQPPRPYIVAVMNGKLRIVSSTIKGLGYRGLFSSFGLGANRWENKKKPYLSLLNFFVSSFLKEEKENSREPAVVLVGNTIENNYMGYYSNETLGAVVLGNVFRGNYQYNFDPHDWSKGLIVGYNIFEGAHKAHGVVFSRFTEGKVFKNICAGNHGAGIMMDRLSRALIEGNLILGNGIGGISLLESDGNEILNNTVIRNNAYGIYVRNSLNALIGGNTILRNAGAGIEVSVIDISYQTYRNLYLDPYHLASSAWIEENEIRGNMRGEVKSLWGGVAVFKNRFASTDFVPFGGDLRLLASKILKSQEEEPVVVPGKGRKEWIKREIPDITPYLLRFEERALKLGNREAMLPIGFIKLNEETGSSPCEKLKGQGVEWILKRAIEGDSNALTSLGLILLTCKSREQRKEALVLLSEGALLGSAQSKYVLFLLPLLSEIDQREIERAFKEAVKRVESGFLVNCELWKEELSCCPKTVNPLLKSKLRSFRKRFHVLGAKSCYDFLSKDIKTFTKEALENKLKRVKGRIEKKNERFVRFFQWEEEQLRRATEEYEKNSTEALTFFERNREIIETWNLVLRDSAKKDFELIKPLLEQRIREINLFRTEKMKLNVEKEINHFWRKYFEGD</sequence>
<evidence type="ECO:0000256" key="1">
    <source>
        <dbReference type="ARBA" id="ARBA00004906"/>
    </source>
</evidence>
<name>A0A4R1GDE6_9BACT</name>
<dbReference type="EMBL" id="SMFV01000001">
    <property type="protein sequence ID" value="TCK06337.1"/>
    <property type="molecule type" value="Genomic_DNA"/>
</dbReference>
<dbReference type="Gene3D" id="1.25.40.10">
    <property type="entry name" value="Tetratricopeptide repeat domain"/>
    <property type="match status" value="1"/>
</dbReference>
<dbReference type="Proteomes" id="UP000295777">
    <property type="component" value="Unassembled WGS sequence"/>
</dbReference>
<feature type="domain" description="Periplasmic copper-binding protein NosD beta helix" evidence="5">
    <location>
        <begin position="337"/>
        <end position="462"/>
    </location>
</feature>
<evidence type="ECO:0000313" key="7">
    <source>
        <dbReference type="Proteomes" id="UP000295777"/>
    </source>
</evidence>
<evidence type="ECO:0000313" key="6">
    <source>
        <dbReference type="EMBL" id="TCK06337.1"/>
    </source>
</evidence>
<dbReference type="InterPro" id="IPR012334">
    <property type="entry name" value="Pectin_lyas_fold"/>
</dbReference>
<dbReference type="InterPro" id="IPR011990">
    <property type="entry name" value="TPR-like_helical_dom_sf"/>
</dbReference>
<keyword evidence="4" id="KW-0732">Signal</keyword>
<dbReference type="InterPro" id="IPR022441">
    <property type="entry name" value="Para_beta_helix_rpt-2"/>
</dbReference>
<feature type="signal peptide" evidence="4">
    <location>
        <begin position="1"/>
        <end position="23"/>
    </location>
</feature>
<evidence type="ECO:0000256" key="3">
    <source>
        <dbReference type="ARBA" id="ARBA00022786"/>
    </source>
</evidence>
<dbReference type="PANTHER" id="PTHR22990">
    <property type="entry name" value="F-BOX ONLY PROTEIN"/>
    <property type="match status" value="1"/>
</dbReference>
<evidence type="ECO:0000259" key="5">
    <source>
        <dbReference type="Pfam" id="PF05048"/>
    </source>
</evidence>
<dbReference type="NCBIfam" id="TIGR03804">
    <property type="entry name" value="para_beta_helix"/>
    <property type="match status" value="1"/>
</dbReference>
<protein>
    <submittedName>
        <fullName evidence="6">Poly(Beta-D-mannuronate) C5 epimerase</fullName>
    </submittedName>
</protein>
<keyword evidence="2" id="KW-0677">Repeat</keyword>
<dbReference type="AlphaFoldDB" id="A0A4R1GDE6"/>
<evidence type="ECO:0000256" key="2">
    <source>
        <dbReference type="ARBA" id="ARBA00022737"/>
    </source>
</evidence>
<dbReference type="InterPro" id="IPR006626">
    <property type="entry name" value="PbH1"/>
</dbReference>